<proteinExistence type="predicted"/>
<feature type="region of interest" description="Disordered" evidence="1">
    <location>
        <begin position="706"/>
        <end position="733"/>
    </location>
</feature>
<feature type="compositionally biased region" description="Basic and acidic residues" evidence="1">
    <location>
        <begin position="706"/>
        <end position="731"/>
    </location>
</feature>
<feature type="region of interest" description="Disordered" evidence="1">
    <location>
        <begin position="783"/>
        <end position="858"/>
    </location>
</feature>
<feature type="compositionally biased region" description="Basic and acidic residues" evidence="1">
    <location>
        <begin position="803"/>
        <end position="817"/>
    </location>
</feature>
<reference evidence="2" key="1">
    <citation type="submission" date="2023-10" db="EMBL/GenBank/DDBJ databases">
        <authorList>
            <person name="Hackl T."/>
        </authorList>
    </citation>
    <scope>NUCLEOTIDE SEQUENCE</scope>
</reference>
<dbReference type="InterPro" id="IPR022698">
    <property type="entry name" value="OrsD"/>
</dbReference>
<name>A0AAI8V9G1_9PEZI</name>
<protein>
    <submittedName>
        <fullName evidence="2">Uu.00g036630.m01.CDS01</fullName>
    </submittedName>
</protein>
<evidence type="ECO:0000313" key="2">
    <source>
        <dbReference type="EMBL" id="CAJ2500810.1"/>
    </source>
</evidence>
<feature type="region of interest" description="Disordered" evidence="1">
    <location>
        <begin position="77"/>
        <end position="102"/>
    </location>
</feature>
<evidence type="ECO:0000313" key="3">
    <source>
        <dbReference type="Proteomes" id="UP001295740"/>
    </source>
</evidence>
<feature type="compositionally biased region" description="Basic and acidic residues" evidence="1">
    <location>
        <begin position="835"/>
        <end position="846"/>
    </location>
</feature>
<feature type="compositionally biased region" description="Basic and acidic residues" evidence="1">
    <location>
        <begin position="787"/>
        <end position="796"/>
    </location>
</feature>
<dbReference type="Proteomes" id="UP001295740">
    <property type="component" value="Unassembled WGS sequence"/>
</dbReference>
<evidence type="ECO:0000256" key="1">
    <source>
        <dbReference type="SAM" id="MobiDB-lite"/>
    </source>
</evidence>
<dbReference type="EMBL" id="CAUWAG010000003">
    <property type="protein sequence ID" value="CAJ2500810.1"/>
    <property type="molecule type" value="Genomic_DNA"/>
</dbReference>
<sequence length="871" mass="97561">MEPFIYLTQLRVLICKECGFGCIANEVQSHLKAAGHASRTAQQQKSVAEAVQQLDGIIRSQQQLQETFAFPEPDWAANPPAGSFQGPGPAATTRKGVQGDETGLPWRTQVRCQRLFSGRAASGWFEVERPSSKQIAAAEADVGAGSSSSNIDSTGTSSDTWQLMLAAYDVKLAAEEEERRRKADGPGGIDTDSAWVREMGWARHLEGKDLVVLHDASLGPLSRAALERLRDMAAEDEQQQLTRLAESFDQEVARCTGRLMLVPHETLRWLANIDPGKPAGRPFSVKEHEEAAAQHRVRFSDAQWGRLEAVAQLLDDVANDVGAAADIEKEEEHNDDNDDKAERQARALDRLVFLFYIGSLEQKVAFDVYINPLLHFAAVLGIDRPQRAWKQAKDYTGQLAGIMWCGRLLMLEHVFKDQPEDPSEIDAKMAEQFKEEYRQWLADGSHIPFNTMIRWMLYGKGHRRKESGTARIAWEEGGQALRYLGQRITVQEFRGTAQLGTDKAETLLDGLFFGRWAEMRASINTSRIVDSMDAWEGQWRDKEMAEWTARAQDFRQALLVCTHIWGGQPGRGPEIMTMRHCNTQQLLWNVFVFDRDVLLVTDRDKNKAIRGIGRKVARFLPAHMGKMMVAYMAWVLSFEKMLYAQAGGAKGRWETAELSKQLTALMGQHIGVELTVADYRHVTIKLGRKIRGLVVRQLEVDIRTAEQDDIRGGGGPGHEDPVTSETREQQKTESIWDLQATHGSAIARQHYALDVQFPGQLQPQIIANYWEISRLWHGYLQPSGGGDQDRDNDHKSASKNKKRQAEAENGGRDEGRNGRGGKKRKVGSVRPSPRAIEREDGRDKMDNSSSNRSCETGIDDGLCTLLGIDAR</sequence>
<dbReference type="AlphaFoldDB" id="A0AAI8V9G1"/>
<accession>A0AAI8V9G1</accession>
<comment type="caution">
    <text evidence="2">The sequence shown here is derived from an EMBL/GenBank/DDBJ whole genome shotgun (WGS) entry which is preliminary data.</text>
</comment>
<dbReference type="Pfam" id="PF12013">
    <property type="entry name" value="OrsD"/>
    <property type="match status" value="1"/>
</dbReference>
<organism evidence="2 3">
    <name type="scientific">Anthostomella pinea</name>
    <dbReference type="NCBI Taxonomy" id="933095"/>
    <lineage>
        <taxon>Eukaryota</taxon>
        <taxon>Fungi</taxon>
        <taxon>Dikarya</taxon>
        <taxon>Ascomycota</taxon>
        <taxon>Pezizomycotina</taxon>
        <taxon>Sordariomycetes</taxon>
        <taxon>Xylariomycetidae</taxon>
        <taxon>Xylariales</taxon>
        <taxon>Xylariaceae</taxon>
        <taxon>Anthostomella</taxon>
    </lineage>
</organism>
<keyword evidence="3" id="KW-1185">Reference proteome</keyword>
<gene>
    <name evidence="2" type="ORF">KHLLAP_LOCUS1278</name>
</gene>